<gene>
    <name evidence="1" type="ORF">ACFQZP_50610</name>
</gene>
<sequence length="76" mass="8252">MRWLPSGVWEIPAASASLRERWAAIAPDLAGHVAAVGYDADSGRLTLCPESTLGDEAAPGGYRRNSLTWVLRRFLV</sequence>
<dbReference type="EMBL" id="JBHTEC010000011">
    <property type="protein sequence ID" value="MFD0289701.1"/>
    <property type="molecule type" value="Genomic_DNA"/>
</dbReference>
<keyword evidence="2" id="KW-1185">Reference proteome</keyword>
<proteinExistence type="predicted"/>
<evidence type="ECO:0000313" key="1">
    <source>
        <dbReference type="EMBL" id="MFD0289701.1"/>
    </source>
</evidence>
<accession>A0ABW2VYY7</accession>
<name>A0ABW2VYY7_9ACTN</name>
<protein>
    <submittedName>
        <fullName evidence="1">Uncharacterized protein</fullName>
    </submittedName>
</protein>
<evidence type="ECO:0000313" key="2">
    <source>
        <dbReference type="Proteomes" id="UP001596957"/>
    </source>
</evidence>
<organism evidence="1 2">
    <name type="scientific">Streptomyces lutosisoli</name>
    <dbReference type="NCBI Taxonomy" id="2665721"/>
    <lineage>
        <taxon>Bacteria</taxon>
        <taxon>Bacillati</taxon>
        <taxon>Actinomycetota</taxon>
        <taxon>Actinomycetes</taxon>
        <taxon>Kitasatosporales</taxon>
        <taxon>Streptomycetaceae</taxon>
        <taxon>Streptomyces</taxon>
    </lineage>
</organism>
<dbReference type="RefSeq" id="WP_381263568.1">
    <property type="nucleotide sequence ID" value="NZ_JBHTBI010000080.1"/>
</dbReference>
<reference evidence="2" key="1">
    <citation type="journal article" date="2019" name="Int. J. Syst. Evol. Microbiol.">
        <title>The Global Catalogue of Microorganisms (GCM) 10K type strain sequencing project: providing services to taxonomists for standard genome sequencing and annotation.</title>
        <authorList>
            <consortium name="The Broad Institute Genomics Platform"/>
            <consortium name="The Broad Institute Genome Sequencing Center for Infectious Disease"/>
            <person name="Wu L."/>
            <person name="Ma J."/>
        </authorList>
    </citation>
    <scope>NUCLEOTIDE SEQUENCE [LARGE SCALE GENOMIC DNA]</scope>
    <source>
        <strain evidence="2">CGMCC 4.7198</strain>
    </source>
</reference>
<comment type="caution">
    <text evidence="1">The sequence shown here is derived from an EMBL/GenBank/DDBJ whole genome shotgun (WGS) entry which is preliminary data.</text>
</comment>
<dbReference type="Proteomes" id="UP001596957">
    <property type="component" value="Unassembled WGS sequence"/>
</dbReference>